<evidence type="ECO:0000256" key="1">
    <source>
        <dbReference type="SAM" id="MobiDB-lite"/>
    </source>
</evidence>
<name>A0ABP7YPU5_9ACTN</name>
<proteinExistence type="predicted"/>
<feature type="compositionally biased region" description="Low complexity" evidence="1">
    <location>
        <begin position="83"/>
        <end position="99"/>
    </location>
</feature>
<evidence type="ECO:0000313" key="2">
    <source>
        <dbReference type="EMBL" id="GAA4139492.1"/>
    </source>
</evidence>
<dbReference type="EMBL" id="BAABDO010000030">
    <property type="protein sequence ID" value="GAA4139492.1"/>
    <property type="molecule type" value="Genomic_DNA"/>
</dbReference>
<organism evidence="2 3">
    <name type="scientific">Actinomadura keratinilytica</name>
    <dbReference type="NCBI Taxonomy" id="547461"/>
    <lineage>
        <taxon>Bacteria</taxon>
        <taxon>Bacillati</taxon>
        <taxon>Actinomycetota</taxon>
        <taxon>Actinomycetes</taxon>
        <taxon>Streptosporangiales</taxon>
        <taxon>Thermomonosporaceae</taxon>
        <taxon>Actinomadura</taxon>
    </lineage>
</organism>
<dbReference type="Proteomes" id="UP001500266">
    <property type="component" value="Unassembled WGS sequence"/>
</dbReference>
<comment type="caution">
    <text evidence="2">The sequence shown here is derived from an EMBL/GenBank/DDBJ whole genome shotgun (WGS) entry which is preliminary data.</text>
</comment>
<protein>
    <submittedName>
        <fullName evidence="2">Uncharacterized protein</fullName>
    </submittedName>
</protein>
<feature type="compositionally biased region" description="Low complexity" evidence="1">
    <location>
        <begin position="27"/>
        <end position="37"/>
    </location>
</feature>
<keyword evidence="3" id="KW-1185">Reference proteome</keyword>
<gene>
    <name evidence="2" type="ORF">GCM10022416_25780</name>
</gene>
<accession>A0ABP7YPU5</accession>
<sequence>MFKLPDENFLYVFKGAPLRGPPGGRPPRGAGRAASSVRSRRAAPRARPASSRERHEGRTTSTTRATSPGPCFSTPGQVTQVPALRAGGVGRARSGGLAAPSPPRTGALIRANLSVTTTRRSRG</sequence>
<feature type="region of interest" description="Disordered" evidence="1">
    <location>
        <begin position="14"/>
        <end position="107"/>
    </location>
</feature>
<evidence type="ECO:0000313" key="3">
    <source>
        <dbReference type="Proteomes" id="UP001500266"/>
    </source>
</evidence>
<reference evidence="3" key="1">
    <citation type="journal article" date="2019" name="Int. J. Syst. Evol. Microbiol.">
        <title>The Global Catalogue of Microorganisms (GCM) 10K type strain sequencing project: providing services to taxonomists for standard genome sequencing and annotation.</title>
        <authorList>
            <consortium name="The Broad Institute Genomics Platform"/>
            <consortium name="The Broad Institute Genome Sequencing Center for Infectious Disease"/>
            <person name="Wu L."/>
            <person name="Ma J."/>
        </authorList>
    </citation>
    <scope>NUCLEOTIDE SEQUENCE [LARGE SCALE GENOMIC DNA]</scope>
    <source>
        <strain evidence="3">JCM 17316</strain>
    </source>
</reference>